<evidence type="ECO:0000313" key="2">
    <source>
        <dbReference type="Proteomes" id="UP000215335"/>
    </source>
</evidence>
<name>A0A232FEF4_9HYME</name>
<dbReference type="EMBL" id="NNAY01000340">
    <property type="protein sequence ID" value="OXU29075.1"/>
    <property type="molecule type" value="Genomic_DNA"/>
</dbReference>
<keyword evidence="2" id="KW-1185">Reference proteome</keyword>
<organism evidence="1 2">
    <name type="scientific">Trichomalopsis sarcophagae</name>
    <dbReference type="NCBI Taxonomy" id="543379"/>
    <lineage>
        <taxon>Eukaryota</taxon>
        <taxon>Metazoa</taxon>
        <taxon>Ecdysozoa</taxon>
        <taxon>Arthropoda</taxon>
        <taxon>Hexapoda</taxon>
        <taxon>Insecta</taxon>
        <taxon>Pterygota</taxon>
        <taxon>Neoptera</taxon>
        <taxon>Endopterygota</taxon>
        <taxon>Hymenoptera</taxon>
        <taxon>Apocrita</taxon>
        <taxon>Proctotrupomorpha</taxon>
        <taxon>Chalcidoidea</taxon>
        <taxon>Pteromalidae</taxon>
        <taxon>Pteromalinae</taxon>
        <taxon>Trichomalopsis</taxon>
    </lineage>
</organism>
<proteinExistence type="predicted"/>
<reference evidence="1 2" key="1">
    <citation type="journal article" date="2017" name="Curr. Biol.">
        <title>The Evolution of Venom by Co-option of Single-Copy Genes.</title>
        <authorList>
            <person name="Martinson E.O."/>
            <person name="Mrinalini"/>
            <person name="Kelkar Y.D."/>
            <person name="Chang C.H."/>
            <person name="Werren J.H."/>
        </authorList>
    </citation>
    <scope>NUCLEOTIDE SEQUENCE [LARGE SCALE GENOMIC DNA]</scope>
    <source>
        <strain evidence="1 2">Alberta</strain>
        <tissue evidence="1">Whole body</tissue>
    </source>
</reference>
<feature type="non-terminal residue" evidence="1">
    <location>
        <position position="1"/>
    </location>
</feature>
<sequence>TTPQFIGPGTYLEGRLAHGEAGRNILDNACLKYDMAYSHKNNSGSNARGHTQADRRLVERALSGMLFGLWVVMRTAYAGEERLLRATRKKFRLNEARECLESQDAHTMDKMVRHHFSCLSYWVFSTYELWKADLIDPRVWTDFRKAYEGG</sequence>
<protein>
    <submittedName>
        <fullName evidence="1">Uncharacterized protein</fullName>
    </submittedName>
</protein>
<accession>A0A232FEF4</accession>
<dbReference type="Proteomes" id="UP000215335">
    <property type="component" value="Unassembled WGS sequence"/>
</dbReference>
<comment type="caution">
    <text evidence="1">The sequence shown here is derived from an EMBL/GenBank/DDBJ whole genome shotgun (WGS) entry which is preliminary data.</text>
</comment>
<evidence type="ECO:0000313" key="1">
    <source>
        <dbReference type="EMBL" id="OXU29075.1"/>
    </source>
</evidence>
<gene>
    <name evidence="1" type="ORF">TSAR_014312</name>
</gene>
<dbReference type="AlphaFoldDB" id="A0A232FEF4"/>